<gene>
    <name evidence="1" type="ORF">PRLR5076_07420</name>
</gene>
<dbReference type="Proteomes" id="UP000825483">
    <property type="component" value="Unassembled WGS sequence"/>
</dbReference>
<proteinExistence type="predicted"/>
<dbReference type="AlphaFoldDB" id="A0A9R1CUY5"/>
<sequence length="180" mass="19626">MLLMLAGLLTFGLTSCKNKKESKDIITKMPTETKKPSGPLTMQAGTIPPRTVSWMGSNYRISITRQPDKGLPLVEDASGNKYYDNKVHLLITRADGSTFVDKTYTRADFSKYVDAGVAKKWGLTGFNFDNVADGKLTFAIAIGSPDEMADNEFVPLTLLIDSQGGTSVSSQSQDSDDEEE</sequence>
<comment type="caution">
    <text evidence="1">The sequence shown here is derived from an EMBL/GenBank/DDBJ whole genome shotgun (WGS) entry which is preliminary data.</text>
</comment>
<reference evidence="1" key="1">
    <citation type="journal article" date="2022" name="Int. J. Syst. Evol. Microbiol.">
        <title>Prevotella lacticifex sp. nov., isolated from the rumen of cows.</title>
        <authorList>
            <person name="Shinkai T."/>
            <person name="Ikeyama N."/>
            <person name="Kumagai M."/>
            <person name="Ohmori H."/>
            <person name="Sakamoto M."/>
            <person name="Ohkuma M."/>
            <person name="Mitsumori M."/>
        </authorList>
    </citation>
    <scope>NUCLEOTIDE SEQUENCE</scope>
    <source>
        <strain evidence="1">R5076</strain>
    </source>
</reference>
<dbReference type="EMBL" id="BPUB01000001">
    <property type="protein sequence ID" value="GJG57891.1"/>
    <property type="molecule type" value="Genomic_DNA"/>
</dbReference>
<dbReference type="InterPro" id="IPR031762">
    <property type="entry name" value="DUF4738"/>
</dbReference>
<organism evidence="1 2">
    <name type="scientific">Prevotella lacticifex</name>
    <dbReference type="NCBI Taxonomy" id="2854755"/>
    <lineage>
        <taxon>Bacteria</taxon>
        <taxon>Pseudomonadati</taxon>
        <taxon>Bacteroidota</taxon>
        <taxon>Bacteroidia</taxon>
        <taxon>Bacteroidales</taxon>
        <taxon>Prevotellaceae</taxon>
        <taxon>Prevotella</taxon>
    </lineage>
</organism>
<dbReference type="Gene3D" id="2.40.128.510">
    <property type="entry name" value="Protein of unknown function DUF4738"/>
    <property type="match status" value="1"/>
</dbReference>
<evidence type="ECO:0000313" key="2">
    <source>
        <dbReference type="Proteomes" id="UP000825483"/>
    </source>
</evidence>
<evidence type="ECO:0000313" key="1">
    <source>
        <dbReference type="EMBL" id="GJG57891.1"/>
    </source>
</evidence>
<evidence type="ECO:0008006" key="3">
    <source>
        <dbReference type="Google" id="ProtNLM"/>
    </source>
</evidence>
<dbReference type="Pfam" id="PF15889">
    <property type="entry name" value="DUF4738"/>
    <property type="match status" value="1"/>
</dbReference>
<accession>A0A9R1CUY5</accession>
<keyword evidence="2" id="KW-1185">Reference proteome</keyword>
<protein>
    <recommendedName>
        <fullName evidence="3">DUF4738 domain-containing protein</fullName>
    </recommendedName>
</protein>
<name>A0A9R1CUY5_9BACT</name>